<evidence type="ECO:0000313" key="2">
    <source>
        <dbReference type="Proteomes" id="UP000265663"/>
    </source>
</evidence>
<protein>
    <submittedName>
        <fullName evidence="1">Uncharacterized protein</fullName>
    </submittedName>
</protein>
<evidence type="ECO:0000313" key="1">
    <source>
        <dbReference type="EMBL" id="RMZ66969.1"/>
    </source>
</evidence>
<dbReference type="AlphaFoldDB" id="A0A3M7LXQ0"/>
<dbReference type="Proteomes" id="UP000265663">
    <property type="component" value="Unassembled WGS sequence"/>
</dbReference>
<name>A0A3M7LXQ0_9PLEO</name>
<gene>
    <name evidence="1" type="ORF">GMOD_00002361</name>
</gene>
<organism evidence="1 2">
    <name type="scientific">Pyrenophora seminiperda CCB06</name>
    <dbReference type="NCBI Taxonomy" id="1302712"/>
    <lineage>
        <taxon>Eukaryota</taxon>
        <taxon>Fungi</taxon>
        <taxon>Dikarya</taxon>
        <taxon>Ascomycota</taxon>
        <taxon>Pezizomycotina</taxon>
        <taxon>Dothideomycetes</taxon>
        <taxon>Pleosporomycetidae</taxon>
        <taxon>Pleosporales</taxon>
        <taxon>Pleosporineae</taxon>
        <taxon>Pleosporaceae</taxon>
        <taxon>Pyrenophora</taxon>
    </lineage>
</organism>
<dbReference type="EMBL" id="KE747809">
    <property type="protein sequence ID" value="RMZ66969.1"/>
    <property type="molecule type" value="Genomic_DNA"/>
</dbReference>
<keyword evidence="2" id="KW-1185">Reference proteome</keyword>
<proteinExistence type="predicted"/>
<sequence>MRGCTSVLVISHIGAWWSHFWEVPSFRTRSFDGKQQHSSWTSVHAAKDHHGVPMDFRENTLRLLSSNEEYVIQDPHYVFSGLGSYIGKGKPFAPGTDTRVVIFTPKTWPPMGALLQFPEHVDKIRKLLVEGLDGITINVMTVSYNRRGRDKYADSTNDGGDPAMYANMNGKFLLKYDPRYREDVASVEVRAEDRSEPVVRMEWPVADSGAKLDME</sequence>
<dbReference type="OrthoDB" id="3886018at2759"/>
<reference evidence="1 2" key="1">
    <citation type="journal article" date="2014" name="PLoS ONE">
        <title>De novo Genome Assembly of the Fungal Plant Pathogen Pyrenophora semeniperda.</title>
        <authorList>
            <person name="Soliai M.M."/>
            <person name="Meyer S.E."/>
            <person name="Udall J.A."/>
            <person name="Elzinga D.E."/>
            <person name="Hermansen R.A."/>
            <person name="Bodily P.M."/>
            <person name="Hart A.A."/>
            <person name="Coleman C.E."/>
        </authorList>
    </citation>
    <scope>NUCLEOTIDE SEQUENCE [LARGE SCALE GENOMIC DNA]</scope>
    <source>
        <strain evidence="1 2">CCB06</strain>
        <tissue evidence="1">Mycelium</tissue>
    </source>
</reference>
<accession>A0A3M7LXQ0</accession>